<dbReference type="GO" id="GO:0043565">
    <property type="term" value="F:sequence-specific DNA binding"/>
    <property type="evidence" value="ECO:0007669"/>
    <property type="project" value="InterPro"/>
</dbReference>
<dbReference type="PANTHER" id="PTHR46796:SF7">
    <property type="entry name" value="ARAC FAMILY TRANSCRIPTIONAL REGULATOR"/>
    <property type="match status" value="1"/>
</dbReference>
<evidence type="ECO:0000259" key="4">
    <source>
        <dbReference type="PROSITE" id="PS01124"/>
    </source>
</evidence>
<evidence type="ECO:0000256" key="3">
    <source>
        <dbReference type="ARBA" id="ARBA00023163"/>
    </source>
</evidence>
<dbReference type="Pfam" id="PF12833">
    <property type="entry name" value="HTH_18"/>
    <property type="match status" value="1"/>
</dbReference>
<dbReference type="InterPro" id="IPR050204">
    <property type="entry name" value="AraC_XylS_family_regulators"/>
</dbReference>
<keyword evidence="3" id="KW-0804">Transcription</keyword>
<dbReference type="EMBL" id="AYER01000011">
    <property type="protein sequence ID" value="ESK36970.1"/>
    <property type="molecule type" value="Genomic_DNA"/>
</dbReference>
<comment type="caution">
    <text evidence="5">The sequence shown here is derived from an EMBL/GenBank/DDBJ whole genome shotgun (WGS) entry which is preliminary data.</text>
</comment>
<dbReference type="PATRIC" id="fig|1392540.3.peg.2333"/>
<dbReference type="AlphaFoldDB" id="V2TMC2"/>
<name>V2TMC2_9GAMM</name>
<evidence type="ECO:0000256" key="2">
    <source>
        <dbReference type="ARBA" id="ARBA00023125"/>
    </source>
</evidence>
<dbReference type="InterPro" id="IPR020449">
    <property type="entry name" value="Tscrpt_reg_AraC-type_HTH"/>
</dbReference>
<evidence type="ECO:0000256" key="1">
    <source>
        <dbReference type="ARBA" id="ARBA00023015"/>
    </source>
</evidence>
<accession>V2TMC2</accession>
<keyword evidence="1" id="KW-0805">Transcription regulation</keyword>
<dbReference type="RefSeq" id="WP_023274025.1">
    <property type="nucleotide sequence ID" value="NZ_KI530737.1"/>
</dbReference>
<dbReference type="PROSITE" id="PS01124">
    <property type="entry name" value="HTH_ARAC_FAMILY_2"/>
    <property type="match status" value="1"/>
</dbReference>
<protein>
    <recommendedName>
        <fullName evidence="4">HTH araC/xylS-type domain-containing protein</fullName>
    </recommendedName>
</protein>
<dbReference type="SMART" id="SM00342">
    <property type="entry name" value="HTH_ARAC"/>
    <property type="match status" value="1"/>
</dbReference>
<dbReference type="HOGENOM" id="CLU_000445_81_0_6"/>
<dbReference type="Proteomes" id="UP000023785">
    <property type="component" value="Unassembled WGS sequence"/>
</dbReference>
<sequence length="306" mass="34107">MDPLSDIMNLISARSYVTVGLAAGDKWSAQFSPFDGLKVICIRKGIFWLKSGENETWHELKSGDGIILTDGETFSMCTKNGDKKTLINSKELTHTKDLGIINYGDDTNVLLAGRMSVNQLGNQLFKKELPAVMPFSTGSSTSSTLNWLLKQLLQESTTQGLGTIVASNHLMHLIILEILRIWIITNEDTQSGWFNAIKDDRIAKTISVIHQNPSKDWSLSELAEISNLSKSGISQKFNQLLGLSPLKYVTYWRMQIAIKALYQGNTSIKDIAFSLGYNAESTFSTAFKRVHHISPSAYRENIEHTS</sequence>
<dbReference type="SUPFAM" id="SSF46689">
    <property type="entry name" value="Homeodomain-like"/>
    <property type="match status" value="2"/>
</dbReference>
<keyword evidence="2" id="KW-0238">DNA-binding</keyword>
<dbReference type="OrthoDB" id="9783876at2"/>
<proteinExistence type="predicted"/>
<dbReference type="STRING" id="1392540.P256_02416"/>
<dbReference type="GO" id="GO:0003700">
    <property type="term" value="F:DNA-binding transcription factor activity"/>
    <property type="evidence" value="ECO:0007669"/>
    <property type="project" value="InterPro"/>
</dbReference>
<organism evidence="5 6">
    <name type="scientific">Acinetobacter nectaris CIP 110549</name>
    <dbReference type="NCBI Taxonomy" id="1392540"/>
    <lineage>
        <taxon>Bacteria</taxon>
        <taxon>Pseudomonadati</taxon>
        <taxon>Pseudomonadota</taxon>
        <taxon>Gammaproteobacteria</taxon>
        <taxon>Moraxellales</taxon>
        <taxon>Moraxellaceae</taxon>
        <taxon>Acinetobacter</taxon>
    </lineage>
</organism>
<dbReference type="InterPro" id="IPR032783">
    <property type="entry name" value="AraC_lig"/>
</dbReference>
<feature type="domain" description="HTH araC/xylS-type" evidence="4">
    <location>
        <begin position="203"/>
        <end position="301"/>
    </location>
</feature>
<reference evidence="5 6" key="1">
    <citation type="submission" date="2013-10" db="EMBL/GenBank/DDBJ databases">
        <title>The Genome Sequence of Acinetobacter nectaris CIP 110549.</title>
        <authorList>
            <consortium name="The Broad Institute Genomics Platform"/>
            <consortium name="The Broad Institute Genome Sequencing Center for Infectious Disease"/>
            <person name="Cerqueira G."/>
            <person name="Feldgarden M."/>
            <person name="Courvalin P."/>
            <person name="Grillot-Courvalin C."/>
            <person name="Clermont D."/>
            <person name="Rocha E."/>
            <person name="Yoon E.-J."/>
            <person name="Nemec A."/>
            <person name="Young S.K."/>
            <person name="Zeng Q."/>
            <person name="Gargeya S."/>
            <person name="Fitzgerald M."/>
            <person name="Abouelleil A."/>
            <person name="Alvarado L."/>
            <person name="Berlin A.M."/>
            <person name="Chapman S.B."/>
            <person name="Gainer-Dewar J."/>
            <person name="Goldberg J."/>
            <person name="Gnerre S."/>
            <person name="Griggs A."/>
            <person name="Gujja S."/>
            <person name="Hansen M."/>
            <person name="Howarth C."/>
            <person name="Imamovic A."/>
            <person name="Ireland A."/>
            <person name="Larimer J."/>
            <person name="McCowan C."/>
            <person name="Murphy C."/>
            <person name="Pearson M."/>
            <person name="Poon T.W."/>
            <person name="Priest M."/>
            <person name="Roberts A."/>
            <person name="Saif S."/>
            <person name="Shea T."/>
            <person name="Sykes S."/>
            <person name="Wortman J."/>
            <person name="Nusbaum C."/>
            <person name="Birren B."/>
        </authorList>
    </citation>
    <scope>NUCLEOTIDE SEQUENCE [LARGE SCALE GENOMIC DNA]</scope>
    <source>
        <strain evidence="5 6">CIP 110549</strain>
    </source>
</reference>
<dbReference type="InterPro" id="IPR018060">
    <property type="entry name" value="HTH_AraC"/>
</dbReference>
<dbReference type="Gene3D" id="1.10.10.60">
    <property type="entry name" value="Homeodomain-like"/>
    <property type="match status" value="2"/>
</dbReference>
<evidence type="ECO:0000313" key="5">
    <source>
        <dbReference type="EMBL" id="ESK36970.1"/>
    </source>
</evidence>
<dbReference type="InterPro" id="IPR009057">
    <property type="entry name" value="Homeodomain-like_sf"/>
</dbReference>
<evidence type="ECO:0000313" key="6">
    <source>
        <dbReference type="Proteomes" id="UP000023785"/>
    </source>
</evidence>
<dbReference type="eggNOG" id="COG2207">
    <property type="taxonomic scope" value="Bacteria"/>
</dbReference>
<gene>
    <name evidence="5" type="ORF">P256_02416</name>
</gene>
<dbReference type="Pfam" id="PF12852">
    <property type="entry name" value="Cupin_6"/>
    <property type="match status" value="1"/>
</dbReference>
<dbReference type="PRINTS" id="PR00032">
    <property type="entry name" value="HTHARAC"/>
</dbReference>
<dbReference type="PANTHER" id="PTHR46796">
    <property type="entry name" value="HTH-TYPE TRANSCRIPTIONAL ACTIVATOR RHAS-RELATED"/>
    <property type="match status" value="1"/>
</dbReference>
<keyword evidence="6" id="KW-1185">Reference proteome</keyword>